<dbReference type="EMBL" id="JADNYM010000003">
    <property type="protein sequence ID" value="MBG0738400.1"/>
    <property type="molecule type" value="Genomic_DNA"/>
</dbReference>
<dbReference type="Proteomes" id="UP000655366">
    <property type="component" value="Unassembled WGS sequence"/>
</dbReference>
<protein>
    <submittedName>
        <fullName evidence="1">Uncharacterized protein</fullName>
    </submittedName>
</protein>
<accession>A0A931G4G9</accession>
<proteinExistence type="predicted"/>
<dbReference type="AlphaFoldDB" id="A0A931G4G9"/>
<gene>
    <name evidence="1" type="ORF">IV500_03010</name>
</gene>
<evidence type="ECO:0000313" key="1">
    <source>
        <dbReference type="EMBL" id="MBG0738400.1"/>
    </source>
</evidence>
<comment type="caution">
    <text evidence="1">The sequence shown here is derived from an EMBL/GenBank/DDBJ whole genome shotgun (WGS) entry which is preliminary data.</text>
</comment>
<evidence type="ECO:0000313" key="2">
    <source>
        <dbReference type="Proteomes" id="UP000655366"/>
    </source>
</evidence>
<reference evidence="1 2" key="1">
    <citation type="submission" date="2020-11" db="EMBL/GenBank/DDBJ databases">
        <title>Arthrobacter antarcticus sp. nov., isolated from Antarctic Soil.</title>
        <authorList>
            <person name="Li J."/>
        </authorList>
    </citation>
    <scope>NUCLEOTIDE SEQUENCE [LARGE SCALE GENOMIC DNA]</scope>
    <source>
        <strain evidence="1 2">Z1-20</strain>
    </source>
</reference>
<organism evidence="1 2">
    <name type="scientific">Arthrobacter terrae</name>
    <dbReference type="NCBI Taxonomy" id="2935737"/>
    <lineage>
        <taxon>Bacteria</taxon>
        <taxon>Bacillati</taxon>
        <taxon>Actinomycetota</taxon>
        <taxon>Actinomycetes</taxon>
        <taxon>Micrococcales</taxon>
        <taxon>Micrococcaceae</taxon>
        <taxon>Arthrobacter</taxon>
    </lineage>
</organism>
<name>A0A931G4G9_9MICC</name>
<sequence>MSQDSTVLCADQPDRDLILRCLLATMPEHYVREAAGGMVLELLQYDDGDVQLAVELPRLVRVPSEIGRLLPGATISTVPDTILPAVLAGGTATATGADDMVSSLWWLELHVLRSSDAPTSEKSAGSQPDMLVEELAHAIAGNCAGAVLPPVQALAGSNRP</sequence>
<keyword evidence="2" id="KW-1185">Reference proteome</keyword>
<dbReference type="RefSeq" id="WP_196395340.1">
    <property type="nucleotide sequence ID" value="NZ_JADNYM010000003.1"/>
</dbReference>